<evidence type="ECO:0000313" key="1">
    <source>
        <dbReference type="EMBL" id="CAB4166485.1"/>
    </source>
</evidence>
<organism evidence="1">
    <name type="scientific">uncultured Caudovirales phage</name>
    <dbReference type="NCBI Taxonomy" id="2100421"/>
    <lineage>
        <taxon>Viruses</taxon>
        <taxon>Duplodnaviria</taxon>
        <taxon>Heunggongvirae</taxon>
        <taxon>Uroviricota</taxon>
        <taxon>Caudoviricetes</taxon>
        <taxon>Peduoviridae</taxon>
        <taxon>Maltschvirus</taxon>
        <taxon>Maltschvirus maltsch</taxon>
    </lineage>
</organism>
<name>A0A6J5PBL8_9CAUD</name>
<evidence type="ECO:0000313" key="2">
    <source>
        <dbReference type="EMBL" id="CAB4172409.1"/>
    </source>
</evidence>
<protein>
    <submittedName>
        <fullName evidence="1">Uncharacterized protein</fullName>
    </submittedName>
</protein>
<dbReference type="EMBL" id="LR796882">
    <property type="protein sequence ID" value="CAB4172409.1"/>
    <property type="molecule type" value="Genomic_DNA"/>
</dbReference>
<proteinExistence type="predicted"/>
<gene>
    <name evidence="1" type="ORF">UFOVP843_32</name>
    <name evidence="2" type="ORF">UFOVP936_4</name>
</gene>
<reference evidence="1" key="1">
    <citation type="submission" date="2020-04" db="EMBL/GenBank/DDBJ databases">
        <authorList>
            <person name="Chiriac C."/>
            <person name="Salcher M."/>
            <person name="Ghai R."/>
            <person name="Kavagutti S V."/>
        </authorList>
    </citation>
    <scope>NUCLEOTIDE SEQUENCE</scope>
</reference>
<accession>A0A6J5PBL8</accession>
<sequence>MTITSTTVSVSYAGDDSSVNFAVPFAFFGADEITVRLRDAAGALTLLTRGVQYNVTGGAGSTGTVVATAAPSAGTTWIIRRQTARTQQVIYTDYDPFPAPTHELAIDRLTAQSQETDESVGRALRGPIGDGTVDALPMATTRAGYYLLFDSAGQPTVGVPSGTGAPVSAGMAPVVAAATPSAALLLLLGGLSTATVSSATGSTRTASGADGNKMIRRSNSGTLMVDTLPGSSLGIMAAGWMTYLNNSDTTAMLVVQVGSGATLDGGTGFIYIGPGQTVGFLSDGVKYFSMGADARARCGAALTIYVATTGSDTNHGLSAASPVLTPKKAAALLYQRFDHNGFAPTIRIADGTYAAGAQGHIYVLGCPVGIGYFYIVGNTTTWANVLLTAAGSTVVNAGGGVNVFINGAKVTATGTTTSTVAAGQAFTAYGGANILFGQIDFGACDVCHYSATQAGACNSLGQAYKITGGSVEHVAASQLGLIITTGSTVTLVGTPAFTFFGYIGSNSTWDAKTMTFVGGATGYRFGMANNATIETGSSGNTSYFPGNAYVAPPSGCQYS</sequence>
<dbReference type="EMBL" id="LR796786">
    <property type="protein sequence ID" value="CAB4166485.1"/>
    <property type="molecule type" value="Genomic_DNA"/>
</dbReference>